<comment type="caution">
    <text evidence="2">The sequence shown here is derived from an EMBL/GenBank/DDBJ whole genome shotgun (WGS) entry which is preliminary data.</text>
</comment>
<sequence>MALSASDLPAMYSLLTDSLSRELSVRKPAETALAQSENRPGFCSCLMIGSRVSEDGASNENISISSPNEVETAVEDE</sequence>
<evidence type="ECO:0000256" key="1">
    <source>
        <dbReference type="SAM" id="MobiDB-lite"/>
    </source>
</evidence>
<evidence type="ECO:0000313" key="2">
    <source>
        <dbReference type="EMBL" id="PHT72597.1"/>
    </source>
</evidence>
<feature type="compositionally biased region" description="Low complexity" evidence="1">
    <location>
        <begin position="58"/>
        <end position="69"/>
    </location>
</feature>
<evidence type="ECO:0000313" key="3">
    <source>
        <dbReference type="Proteomes" id="UP000222542"/>
    </source>
</evidence>
<protein>
    <submittedName>
        <fullName evidence="2">Uncharacterized protein</fullName>
    </submittedName>
</protein>
<reference evidence="2 3" key="1">
    <citation type="journal article" date="2014" name="Nat. Genet.">
        <title>Genome sequence of the hot pepper provides insights into the evolution of pungency in Capsicum species.</title>
        <authorList>
            <person name="Kim S."/>
            <person name="Park M."/>
            <person name="Yeom S.I."/>
            <person name="Kim Y.M."/>
            <person name="Lee J.M."/>
            <person name="Lee H.A."/>
            <person name="Seo E."/>
            <person name="Choi J."/>
            <person name="Cheong K."/>
            <person name="Kim K.T."/>
            <person name="Jung K."/>
            <person name="Lee G.W."/>
            <person name="Oh S.K."/>
            <person name="Bae C."/>
            <person name="Kim S.B."/>
            <person name="Lee H.Y."/>
            <person name="Kim S.Y."/>
            <person name="Kim M.S."/>
            <person name="Kang B.C."/>
            <person name="Jo Y.D."/>
            <person name="Yang H.B."/>
            <person name="Jeong H.J."/>
            <person name="Kang W.H."/>
            <person name="Kwon J.K."/>
            <person name="Shin C."/>
            <person name="Lim J.Y."/>
            <person name="Park J.H."/>
            <person name="Huh J.H."/>
            <person name="Kim J.S."/>
            <person name="Kim B.D."/>
            <person name="Cohen O."/>
            <person name="Paran I."/>
            <person name="Suh M.C."/>
            <person name="Lee S.B."/>
            <person name="Kim Y.K."/>
            <person name="Shin Y."/>
            <person name="Noh S.J."/>
            <person name="Park J."/>
            <person name="Seo Y.S."/>
            <person name="Kwon S.Y."/>
            <person name="Kim H.A."/>
            <person name="Park J.M."/>
            <person name="Kim H.J."/>
            <person name="Choi S.B."/>
            <person name="Bosland P.W."/>
            <person name="Reeves G."/>
            <person name="Jo S.H."/>
            <person name="Lee B.W."/>
            <person name="Cho H.T."/>
            <person name="Choi H.S."/>
            <person name="Lee M.S."/>
            <person name="Yu Y."/>
            <person name="Do Choi Y."/>
            <person name="Park B.S."/>
            <person name="van Deynze A."/>
            <person name="Ashrafi H."/>
            <person name="Hill T."/>
            <person name="Kim W.T."/>
            <person name="Pai H.S."/>
            <person name="Ahn H.K."/>
            <person name="Yeam I."/>
            <person name="Giovannoni J.J."/>
            <person name="Rose J.K."/>
            <person name="Sorensen I."/>
            <person name="Lee S.J."/>
            <person name="Kim R.W."/>
            <person name="Choi I.Y."/>
            <person name="Choi B.S."/>
            <person name="Lim J.S."/>
            <person name="Lee Y.H."/>
            <person name="Choi D."/>
        </authorList>
    </citation>
    <scope>NUCLEOTIDE SEQUENCE [LARGE SCALE GENOMIC DNA]</scope>
    <source>
        <strain evidence="3">cv. CM334</strain>
    </source>
</reference>
<organism evidence="2 3">
    <name type="scientific">Capsicum annuum</name>
    <name type="common">Capsicum pepper</name>
    <dbReference type="NCBI Taxonomy" id="4072"/>
    <lineage>
        <taxon>Eukaryota</taxon>
        <taxon>Viridiplantae</taxon>
        <taxon>Streptophyta</taxon>
        <taxon>Embryophyta</taxon>
        <taxon>Tracheophyta</taxon>
        <taxon>Spermatophyta</taxon>
        <taxon>Magnoliopsida</taxon>
        <taxon>eudicotyledons</taxon>
        <taxon>Gunneridae</taxon>
        <taxon>Pentapetalae</taxon>
        <taxon>asterids</taxon>
        <taxon>lamiids</taxon>
        <taxon>Solanales</taxon>
        <taxon>Solanaceae</taxon>
        <taxon>Solanoideae</taxon>
        <taxon>Capsiceae</taxon>
        <taxon>Capsicum</taxon>
    </lineage>
</organism>
<proteinExistence type="predicted"/>
<dbReference type="Gene3D" id="1.25.10.10">
    <property type="entry name" value="Leucine-rich Repeat Variant"/>
    <property type="match status" value="1"/>
</dbReference>
<dbReference type="InterPro" id="IPR011989">
    <property type="entry name" value="ARM-like"/>
</dbReference>
<name>A0A2G2YS58_CAPAN</name>
<dbReference type="EMBL" id="AYRZ02000009">
    <property type="protein sequence ID" value="PHT72597.1"/>
    <property type="molecule type" value="Genomic_DNA"/>
</dbReference>
<feature type="region of interest" description="Disordered" evidence="1">
    <location>
        <begin position="56"/>
        <end position="77"/>
    </location>
</feature>
<dbReference type="Gramene" id="PHT72597">
    <property type="protein sequence ID" value="PHT72597"/>
    <property type="gene ID" value="T459_23382"/>
</dbReference>
<accession>A0A2G2YS58</accession>
<reference evidence="2 3" key="2">
    <citation type="journal article" date="2017" name="Genome Biol.">
        <title>New reference genome sequences of hot pepper reveal the massive evolution of plant disease-resistance genes by retroduplication.</title>
        <authorList>
            <person name="Kim S."/>
            <person name="Park J."/>
            <person name="Yeom S.I."/>
            <person name="Kim Y.M."/>
            <person name="Seo E."/>
            <person name="Kim K.T."/>
            <person name="Kim M.S."/>
            <person name="Lee J.M."/>
            <person name="Cheong K."/>
            <person name="Shin H.S."/>
            <person name="Kim S.B."/>
            <person name="Han K."/>
            <person name="Lee J."/>
            <person name="Park M."/>
            <person name="Lee H.A."/>
            <person name="Lee H.Y."/>
            <person name="Lee Y."/>
            <person name="Oh S."/>
            <person name="Lee J.H."/>
            <person name="Choi E."/>
            <person name="Choi E."/>
            <person name="Lee S.E."/>
            <person name="Jeon J."/>
            <person name="Kim H."/>
            <person name="Choi G."/>
            <person name="Song H."/>
            <person name="Lee J."/>
            <person name="Lee S.C."/>
            <person name="Kwon J.K."/>
            <person name="Lee H.Y."/>
            <person name="Koo N."/>
            <person name="Hong Y."/>
            <person name="Kim R.W."/>
            <person name="Kang W.H."/>
            <person name="Huh J.H."/>
            <person name="Kang B.C."/>
            <person name="Yang T.J."/>
            <person name="Lee Y.H."/>
            <person name="Bennetzen J.L."/>
            <person name="Choi D."/>
        </authorList>
    </citation>
    <scope>NUCLEOTIDE SEQUENCE [LARGE SCALE GENOMIC DNA]</scope>
    <source>
        <strain evidence="3">cv. CM334</strain>
    </source>
</reference>
<keyword evidence="3" id="KW-1185">Reference proteome</keyword>
<gene>
    <name evidence="2" type="ORF">T459_23382</name>
</gene>
<dbReference type="Proteomes" id="UP000222542">
    <property type="component" value="Unassembled WGS sequence"/>
</dbReference>
<dbReference type="STRING" id="4072.A0A2G2YS58"/>
<dbReference type="AlphaFoldDB" id="A0A2G2YS58"/>